<gene>
    <name evidence="1" type="ORF">D3Z39_12540</name>
</gene>
<dbReference type="Proteomes" id="UP000446348">
    <property type="component" value="Unassembled WGS sequence"/>
</dbReference>
<comment type="caution">
    <text evidence="1">The sequence shown here is derived from an EMBL/GenBank/DDBJ whole genome shotgun (WGS) entry which is preliminary data.</text>
</comment>
<evidence type="ECO:0000313" key="1">
    <source>
        <dbReference type="EMBL" id="NBI79681.1"/>
    </source>
</evidence>
<evidence type="ECO:0000313" key="2">
    <source>
        <dbReference type="Proteomes" id="UP000446348"/>
    </source>
</evidence>
<dbReference type="EMBL" id="QXWZ01000023">
    <property type="protein sequence ID" value="NBI79681.1"/>
    <property type="molecule type" value="Genomic_DNA"/>
</dbReference>
<sequence>MGTDCNVTLRASCANQPDELHVYSRQVAKGILLLELLKRLALEEPFVQEFLFNPAEGRLYPYHLLIWKDRMLLPRELDQFIIMQPELELKIVPFVSGG</sequence>
<accession>A0A845RLN8</accession>
<proteinExistence type="predicted"/>
<organism evidence="1 2">
    <name type="scientific">Anaerotruncus colihominis</name>
    <dbReference type="NCBI Taxonomy" id="169435"/>
    <lineage>
        <taxon>Bacteria</taxon>
        <taxon>Bacillati</taxon>
        <taxon>Bacillota</taxon>
        <taxon>Clostridia</taxon>
        <taxon>Eubacteriales</taxon>
        <taxon>Oscillospiraceae</taxon>
        <taxon>Anaerotruncus</taxon>
    </lineage>
</organism>
<reference evidence="1 2" key="1">
    <citation type="submission" date="2018-08" db="EMBL/GenBank/DDBJ databases">
        <title>Murine metabolic-syndrome-specific gut microbial biobank.</title>
        <authorList>
            <person name="Liu C."/>
        </authorList>
    </citation>
    <scope>NUCLEOTIDE SEQUENCE [LARGE SCALE GENOMIC DNA]</scope>
    <source>
        <strain evidence="1 2">X69</strain>
    </source>
</reference>
<name>A0A845RLN8_9FIRM</name>
<dbReference type="RefSeq" id="WP_160210412.1">
    <property type="nucleotide sequence ID" value="NZ_JBCLRJ010000007.1"/>
</dbReference>
<evidence type="ECO:0008006" key="3">
    <source>
        <dbReference type="Google" id="ProtNLM"/>
    </source>
</evidence>
<protein>
    <recommendedName>
        <fullName evidence="3">MoaD/ThiS family protein</fullName>
    </recommendedName>
</protein>
<dbReference type="AlphaFoldDB" id="A0A845RLN8"/>